<comment type="similarity">
    <text evidence="1">Belongs to the SorC transcriptional regulatory family.</text>
</comment>
<dbReference type="RefSeq" id="WP_078929383.1">
    <property type="nucleotide sequence ID" value="NZ_FUXX01000048.1"/>
</dbReference>
<dbReference type="PANTHER" id="PTHR34294:SF1">
    <property type="entry name" value="TRANSCRIPTIONAL REGULATOR LSRR"/>
    <property type="match status" value="1"/>
</dbReference>
<reference evidence="7" key="1">
    <citation type="submission" date="2017-02" db="EMBL/GenBank/DDBJ databases">
        <authorList>
            <person name="Varghese N."/>
            <person name="Submissions S."/>
        </authorList>
    </citation>
    <scope>NUCLEOTIDE SEQUENCE [LARGE SCALE GENOMIC DNA]</scope>
    <source>
        <strain evidence="7">DSM 3072</strain>
    </source>
</reference>
<keyword evidence="2" id="KW-0805">Transcription regulation</keyword>
<evidence type="ECO:0000256" key="2">
    <source>
        <dbReference type="ARBA" id="ARBA00023015"/>
    </source>
</evidence>
<evidence type="ECO:0000313" key="7">
    <source>
        <dbReference type="Proteomes" id="UP000242432"/>
    </source>
</evidence>
<dbReference type="InterPro" id="IPR036388">
    <property type="entry name" value="WH-like_DNA-bd_sf"/>
</dbReference>
<dbReference type="Pfam" id="PF04198">
    <property type="entry name" value="Sugar-bind"/>
    <property type="match status" value="1"/>
</dbReference>
<evidence type="ECO:0000256" key="1">
    <source>
        <dbReference type="ARBA" id="ARBA00010466"/>
    </source>
</evidence>
<dbReference type="STRING" id="83771.SAMN02910357_00451"/>
<keyword evidence="7" id="KW-1185">Reference proteome</keyword>
<evidence type="ECO:0000256" key="4">
    <source>
        <dbReference type="ARBA" id="ARBA00023163"/>
    </source>
</evidence>
<feature type="domain" description="Sugar-binding" evidence="5">
    <location>
        <begin position="61"/>
        <end position="303"/>
    </location>
</feature>
<evidence type="ECO:0000259" key="5">
    <source>
        <dbReference type="Pfam" id="PF04198"/>
    </source>
</evidence>
<dbReference type="PANTHER" id="PTHR34294">
    <property type="entry name" value="TRANSCRIPTIONAL REGULATOR-RELATED"/>
    <property type="match status" value="1"/>
</dbReference>
<dbReference type="AlphaFoldDB" id="A0A1T4VUC7"/>
<dbReference type="InterPro" id="IPR051054">
    <property type="entry name" value="SorC_transcr_regulators"/>
</dbReference>
<dbReference type="EMBL" id="FUXX01000048">
    <property type="protein sequence ID" value="SKA68600.1"/>
    <property type="molecule type" value="Genomic_DNA"/>
</dbReference>
<keyword evidence="3 6" id="KW-0238">DNA-binding</keyword>
<evidence type="ECO:0000256" key="3">
    <source>
        <dbReference type="ARBA" id="ARBA00023125"/>
    </source>
</evidence>
<dbReference type="GO" id="GO:0030246">
    <property type="term" value="F:carbohydrate binding"/>
    <property type="evidence" value="ECO:0007669"/>
    <property type="project" value="InterPro"/>
</dbReference>
<dbReference type="Gene3D" id="1.10.10.10">
    <property type="entry name" value="Winged helix-like DNA-binding domain superfamily/Winged helix DNA-binding domain"/>
    <property type="match status" value="1"/>
</dbReference>
<dbReference type="GO" id="GO:0003677">
    <property type="term" value="F:DNA binding"/>
    <property type="evidence" value="ECO:0007669"/>
    <property type="project" value="UniProtKB-KW"/>
</dbReference>
<accession>A0A1T4VUC7</accession>
<dbReference type="InterPro" id="IPR037171">
    <property type="entry name" value="NagB/RpiA_transferase-like"/>
</dbReference>
<dbReference type="InterPro" id="IPR007324">
    <property type="entry name" value="Sugar-bd_dom_put"/>
</dbReference>
<dbReference type="Proteomes" id="UP000242432">
    <property type="component" value="Unassembled WGS sequence"/>
</dbReference>
<gene>
    <name evidence="6" type="ORF">SAMN02745213_02051</name>
</gene>
<evidence type="ECO:0000313" key="6">
    <source>
        <dbReference type="EMBL" id="SKA68600.1"/>
    </source>
</evidence>
<proteinExistence type="inferred from homology"/>
<organism evidence="6 7">
    <name type="scientific">Succinivibrio dextrinosolvens DSM 3072</name>
    <dbReference type="NCBI Taxonomy" id="1123324"/>
    <lineage>
        <taxon>Bacteria</taxon>
        <taxon>Pseudomonadati</taxon>
        <taxon>Pseudomonadota</taxon>
        <taxon>Gammaproteobacteria</taxon>
        <taxon>Aeromonadales</taxon>
        <taxon>Succinivibrionaceae</taxon>
        <taxon>Succinivibrio</taxon>
    </lineage>
</organism>
<dbReference type="SUPFAM" id="SSF100950">
    <property type="entry name" value="NagB/RpiA/CoA transferase-like"/>
    <property type="match status" value="1"/>
</dbReference>
<name>A0A1T4VUC7_9GAMM</name>
<keyword evidence="4" id="KW-0804">Transcription</keyword>
<sequence length="303" mass="33782">MSDTADLRLIEKICWYYYCDGMTQQNIAKLLGLSRLKVIKLLEEGRQKGIVSFYITRLDNNKLDLEKKLIEKYALENAYVVPEPENSHNITESLARAACSYVNLRLTNDSVINIGYGKTLSLAFNYLASESQCNWTAVSLTGGVNNYLPNARSDIFKAKMYLYPAPLLMKSKEIRDTLVEHPDLTWIKRMASTSSMTLFSAGGLDEHATVIEQGLFDRSDFIYLKRLGAVGDILGHFINKNGEIVDADIDSRLISTSLDTLKSMSQTIMVAGGSEKLQIITAALTKGLCKVLITTEKTAQNLL</sequence>
<dbReference type="Gene3D" id="3.40.50.1360">
    <property type="match status" value="1"/>
</dbReference>
<protein>
    <submittedName>
        <fullName evidence="6">DNA-binding transcriptional regulator LsrR, DeoR family</fullName>
    </submittedName>
</protein>